<dbReference type="RefSeq" id="WP_164460417.1">
    <property type="nucleotide sequence ID" value="NZ_JAAIFS010000008.1"/>
</dbReference>
<dbReference type="PANTHER" id="PTHR46825:SF7">
    <property type="entry name" value="D-ALANYL-D-ALANINE CARBOXYPEPTIDASE"/>
    <property type="match status" value="1"/>
</dbReference>
<dbReference type="InterPro" id="IPR012338">
    <property type="entry name" value="Beta-lactam/transpept-like"/>
</dbReference>
<dbReference type="InterPro" id="IPR001466">
    <property type="entry name" value="Beta-lactam-related"/>
</dbReference>
<dbReference type="InterPro" id="IPR050491">
    <property type="entry name" value="AmpC-like"/>
</dbReference>
<feature type="domain" description="Beta-lactamase-related" evidence="2">
    <location>
        <begin position="51"/>
        <end position="376"/>
    </location>
</feature>
<dbReference type="AlphaFoldDB" id="A0A6B3QS99"/>
<gene>
    <name evidence="3" type="ORF">GUR47_30630</name>
</gene>
<organism evidence="3">
    <name type="scientific">Streptomyces tendae</name>
    <dbReference type="NCBI Taxonomy" id="1932"/>
    <lineage>
        <taxon>Bacteria</taxon>
        <taxon>Bacillati</taxon>
        <taxon>Actinomycetota</taxon>
        <taxon>Actinomycetes</taxon>
        <taxon>Kitasatosporales</taxon>
        <taxon>Streptomycetaceae</taxon>
        <taxon>Streptomyces</taxon>
    </lineage>
</organism>
<comment type="caution">
    <text evidence="3">The sequence shown here is derived from an EMBL/GenBank/DDBJ whole genome shotgun (WGS) entry which is preliminary data.</text>
</comment>
<dbReference type="EMBL" id="JAAIFS010000008">
    <property type="protein sequence ID" value="NEV90993.1"/>
    <property type="molecule type" value="Genomic_DNA"/>
</dbReference>
<dbReference type="PANTHER" id="PTHR46825">
    <property type="entry name" value="D-ALANYL-D-ALANINE-CARBOXYPEPTIDASE/ENDOPEPTIDASE AMPH"/>
    <property type="match status" value="1"/>
</dbReference>
<feature type="signal peptide" evidence="1">
    <location>
        <begin position="1"/>
        <end position="28"/>
    </location>
</feature>
<evidence type="ECO:0000256" key="1">
    <source>
        <dbReference type="SAM" id="SignalP"/>
    </source>
</evidence>
<accession>A0A6B3QS99</accession>
<sequence>MTSTLRKHLVMALGVATLLTAEVVPAIAQPAAPSPVEQLRQDTKAIHALGVSGVQARVIAPDGRQSVATSGTADLNTGRPVSSGGYFRMASTSKTLVATVVLQLEAEGRLSLDDTVDHWLPGVVRGNGNDGSRVTIHHLLQHTSGIRDALPGYTTPEEYYQQRHIIHEPKQLVDLAMAHEPEDFVPGKGWAYSNTGYVLLDMIIQKATGHPAHQEIKNRILGPLGLDRTRWTGASPTLPRPHAQAYQLFGPGSRVDVTDQIPVDYANLSWVTTTRDENRFFRALLDGRLLPARQLAKMKQTVAVSAEVQELWPDGRYGLGLVERPLGCGGTYWSHEGGDGGYITLNGVTDDGRRSAVVSMSEARGDTKEHILEQENAASALIDHALCAGGPNTR</sequence>
<reference evidence="3" key="1">
    <citation type="journal article" date="2020" name="Microorganisms">
        <title>Isolation, Genomic and Metabolomic Characterization of Streptomyces tendae VITAKN with Quorum Sensing Inhibitory Activity from Southern India.</title>
        <authorList>
            <person name="Ishaque N.M."/>
            <person name="Burgsdorf I."/>
            <person name="Limlingan Malit J.J."/>
            <person name="Saha S."/>
            <person name="Teta R."/>
            <person name="Ewe D."/>
            <person name="Kannabiran K."/>
            <person name="Hrouzek P."/>
            <person name="Steindler L."/>
            <person name="Costantino V."/>
            <person name="Saurav K."/>
        </authorList>
    </citation>
    <scope>NUCLEOTIDE SEQUENCE</scope>
    <source>
        <strain evidence="3">VITAKN</strain>
    </source>
</reference>
<dbReference type="SUPFAM" id="SSF56601">
    <property type="entry name" value="beta-lactamase/transpeptidase-like"/>
    <property type="match status" value="1"/>
</dbReference>
<proteinExistence type="predicted"/>
<protein>
    <submittedName>
        <fullName evidence="3">Beta-lactamase family protein</fullName>
    </submittedName>
</protein>
<feature type="chain" id="PRO_5025528772" evidence="1">
    <location>
        <begin position="29"/>
        <end position="394"/>
    </location>
</feature>
<keyword evidence="1" id="KW-0732">Signal</keyword>
<dbReference type="Pfam" id="PF00144">
    <property type="entry name" value="Beta-lactamase"/>
    <property type="match status" value="1"/>
</dbReference>
<evidence type="ECO:0000313" key="3">
    <source>
        <dbReference type="EMBL" id="NEV90993.1"/>
    </source>
</evidence>
<dbReference type="Gene3D" id="3.40.710.10">
    <property type="entry name" value="DD-peptidase/beta-lactamase superfamily"/>
    <property type="match status" value="1"/>
</dbReference>
<evidence type="ECO:0000259" key="2">
    <source>
        <dbReference type="Pfam" id="PF00144"/>
    </source>
</evidence>
<name>A0A6B3QS99_STRTE</name>